<sequence length="831" mass="93162">MSNFQELKKFRGQPWSAWTDYIGCRIPPELCEDHVDNFKNDQESQTMLLSRNDIPIFGHCPTAEVFELAVCNYCGDKFKIPALLEHIRNRHQDGQVITTNQETIKSNNDESPRSKSSRKTTTSQRYTSSKKLHKEKVKNRKVNSKPSINSSSITTPVALTNGKCTDSSTPPQSPVQQSGQILQVQVQLDRTKIGCNEKVTVLNAKDSHRNDQSSNNLISPNSPAKIDDQKLKHIRVKLKKKNEERTKPNHLPKELNKEITPVISNTNKTLPIRISQTQCLPELSPSRINNTNEQNRVIITPPASHNNSAGNSYNKLKDRTKESNDHHSQRKDLSDHDKQEKSYSSAINEVHNFNQRKVNTHVPSNKEERKRNQIQKTTERRVGTIGTVRDRTYNPDKHCGVLIKENSKPCTRSLTCKTHSINLRRAVKGRSKTFDVLLADHRRDKEMARTSNIDLNNSTTNITSLPLKKSTPNVPIEHKVEFPEEEIVKFSRSSNNNSNIKDSNKLNEDTLPKTLEQYPQLSLPVSIKPKSFESQTTNTDKKSVITISKTDTPTLNSISFTNTTSSISSSFKSNQYNNLNNIMNSTQNFDTITTKDTAQVKIEKNCQFDGYQQWHPLWRRNRGLLYTSLSQIPRLPTATVPVSEIDSWDNTIVDNVQETPPSCLIHAVEQCTKALLAASNSTASSTVSVPLTTSASNVSTSSLNSINDKNSTIFKRPLSPKCVENYVVFKKLKTQNGQVSVWGPLETEAKEQPKGRPLVQVSINSLIGKNIIPASSVSSSHSILTAIPGSQRTIKLLQTPVGMKPARIHYISASGPIPLTLQQVAIVPQVM</sequence>
<feature type="compositionally biased region" description="Low complexity" evidence="1">
    <location>
        <begin position="491"/>
        <end position="501"/>
    </location>
</feature>
<gene>
    <name evidence="3" type="ORF">O3M35_004104</name>
</gene>
<feature type="compositionally biased region" description="Low complexity" evidence="1">
    <location>
        <begin position="167"/>
        <end position="180"/>
    </location>
</feature>
<proteinExistence type="predicted"/>
<feature type="region of interest" description="Disordered" evidence="1">
    <location>
        <begin position="298"/>
        <end position="380"/>
    </location>
</feature>
<dbReference type="Pfam" id="PF08313">
    <property type="entry name" value="SCA7"/>
    <property type="match status" value="1"/>
</dbReference>
<feature type="compositionally biased region" description="Polar residues" evidence="1">
    <location>
        <begin position="95"/>
        <end position="106"/>
    </location>
</feature>
<feature type="compositionally biased region" description="Basic and acidic residues" evidence="1">
    <location>
        <begin position="315"/>
        <end position="341"/>
    </location>
</feature>
<dbReference type="EMBL" id="JAPXFL010000013">
    <property type="protein sequence ID" value="KAK9498248.1"/>
    <property type="molecule type" value="Genomic_DNA"/>
</dbReference>
<comment type="caution">
    <text evidence="3">The sequence shown here is derived from an EMBL/GenBank/DDBJ whole genome shotgun (WGS) entry which is preliminary data.</text>
</comment>
<feature type="compositionally biased region" description="Basic and acidic residues" evidence="1">
    <location>
        <begin position="364"/>
        <end position="380"/>
    </location>
</feature>
<dbReference type="PROSITE" id="PS51505">
    <property type="entry name" value="SCA7"/>
    <property type="match status" value="1"/>
</dbReference>
<evidence type="ECO:0000256" key="1">
    <source>
        <dbReference type="SAM" id="MobiDB-lite"/>
    </source>
</evidence>
<organism evidence="3 4">
    <name type="scientific">Rhynocoris fuscipes</name>
    <dbReference type="NCBI Taxonomy" id="488301"/>
    <lineage>
        <taxon>Eukaryota</taxon>
        <taxon>Metazoa</taxon>
        <taxon>Ecdysozoa</taxon>
        <taxon>Arthropoda</taxon>
        <taxon>Hexapoda</taxon>
        <taxon>Insecta</taxon>
        <taxon>Pterygota</taxon>
        <taxon>Neoptera</taxon>
        <taxon>Paraneoptera</taxon>
        <taxon>Hemiptera</taxon>
        <taxon>Heteroptera</taxon>
        <taxon>Panheteroptera</taxon>
        <taxon>Cimicomorpha</taxon>
        <taxon>Reduviidae</taxon>
        <taxon>Harpactorinae</taxon>
        <taxon>Harpactorini</taxon>
        <taxon>Rhynocoris</taxon>
    </lineage>
</organism>
<feature type="compositionally biased region" description="Basic residues" evidence="1">
    <location>
        <begin position="128"/>
        <end position="143"/>
    </location>
</feature>
<dbReference type="PANTHER" id="PTHR15117:SF24">
    <property type="entry name" value="SCA7 DOMAIN-CONTAINING PROTEIN"/>
    <property type="match status" value="1"/>
</dbReference>
<evidence type="ECO:0000259" key="2">
    <source>
        <dbReference type="PROSITE" id="PS51505"/>
    </source>
</evidence>
<name>A0AAW1CKM7_9HEMI</name>
<dbReference type="InterPro" id="IPR052237">
    <property type="entry name" value="Ataxin-7-like_regulator"/>
</dbReference>
<dbReference type="PANTHER" id="PTHR15117">
    <property type="entry name" value="ATAXIN 7 RELATED"/>
    <property type="match status" value="1"/>
</dbReference>
<accession>A0AAW1CKM7</accession>
<feature type="compositionally biased region" description="Polar residues" evidence="1">
    <location>
        <begin position="144"/>
        <end position="166"/>
    </location>
</feature>
<feature type="compositionally biased region" description="Polar residues" evidence="1">
    <location>
        <begin position="212"/>
        <end position="222"/>
    </location>
</feature>
<evidence type="ECO:0000313" key="3">
    <source>
        <dbReference type="EMBL" id="KAK9498248.1"/>
    </source>
</evidence>
<feature type="domain" description="SCA7" evidence="2">
    <location>
        <begin position="386"/>
        <end position="453"/>
    </location>
</feature>
<feature type="compositionally biased region" description="Basic and acidic residues" evidence="1">
    <location>
        <begin position="502"/>
        <end position="511"/>
    </location>
</feature>
<keyword evidence="4" id="KW-1185">Reference proteome</keyword>
<reference evidence="3 4" key="1">
    <citation type="submission" date="2022-12" db="EMBL/GenBank/DDBJ databases">
        <title>Chromosome-level genome assembly of true bugs.</title>
        <authorList>
            <person name="Ma L."/>
            <person name="Li H."/>
        </authorList>
    </citation>
    <scope>NUCLEOTIDE SEQUENCE [LARGE SCALE GENOMIC DNA]</scope>
    <source>
        <strain evidence="3">Lab_2022b</strain>
    </source>
</reference>
<feature type="compositionally biased region" description="Polar residues" evidence="1">
    <location>
        <begin position="342"/>
        <end position="363"/>
    </location>
</feature>
<feature type="region of interest" description="Disordered" evidence="1">
    <location>
        <begin position="491"/>
        <end position="511"/>
    </location>
</feature>
<dbReference type="Proteomes" id="UP001461498">
    <property type="component" value="Unassembled WGS sequence"/>
</dbReference>
<evidence type="ECO:0000313" key="4">
    <source>
        <dbReference type="Proteomes" id="UP001461498"/>
    </source>
</evidence>
<dbReference type="Gene3D" id="6.10.140.670">
    <property type="match status" value="1"/>
</dbReference>
<protein>
    <recommendedName>
        <fullName evidence="2">SCA7 domain-containing protein</fullName>
    </recommendedName>
</protein>
<feature type="compositionally biased region" description="Polar residues" evidence="1">
    <location>
        <begin position="298"/>
        <end position="314"/>
    </location>
</feature>
<dbReference type="AlphaFoldDB" id="A0AAW1CKM7"/>
<dbReference type="InterPro" id="IPR013243">
    <property type="entry name" value="SCA7_dom"/>
</dbReference>
<feature type="region of interest" description="Disordered" evidence="1">
    <location>
        <begin position="94"/>
        <end position="180"/>
    </location>
</feature>
<feature type="region of interest" description="Disordered" evidence="1">
    <location>
        <begin position="204"/>
        <end position="224"/>
    </location>
</feature>